<evidence type="ECO:0000259" key="1">
    <source>
        <dbReference type="PROSITE" id="PS50181"/>
    </source>
</evidence>
<dbReference type="PANTHER" id="PTHR15537:SF2">
    <property type="entry name" value="F-BOX ONLY PROTEIN 7"/>
    <property type="match status" value="1"/>
</dbReference>
<dbReference type="EMBL" id="GL732526">
    <property type="protein sequence ID" value="EFX87896.1"/>
    <property type="molecule type" value="Genomic_DNA"/>
</dbReference>
<name>E9FWH4_DAPPU</name>
<dbReference type="KEGG" id="dpx:DAPPUDRAFT_299536"/>
<protein>
    <submittedName>
        <fullName evidence="3">Cyclin-like F box protein-like protein 7</fullName>
    </submittedName>
    <submittedName>
        <fullName evidence="2">F-box only protein-like protein 7</fullName>
    </submittedName>
</protein>
<proteinExistence type="predicted"/>
<dbReference type="Pfam" id="PF12937">
    <property type="entry name" value="F-box-like"/>
    <property type="match status" value="1"/>
</dbReference>
<dbReference type="InterPro" id="IPR047118">
    <property type="entry name" value="Fbxo7"/>
</dbReference>
<dbReference type="EMBL" id="GL732526">
    <property type="protein sequence ID" value="EFX87894.1"/>
    <property type="molecule type" value="Genomic_DNA"/>
</dbReference>
<dbReference type="Pfam" id="PF11566">
    <property type="entry name" value="PI31_Prot_N"/>
    <property type="match status" value="1"/>
</dbReference>
<reference evidence="2 4" key="1">
    <citation type="journal article" date="2011" name="Science">
        <title>The ecoresponsive genome of Daphnia pulex.</title>
        <authorList>
            <person name="Colbourne J.K."/>
            <person name="Pfrender M.E."/>
            <person name="Gilbert D."/>
            <person name="Thomas W.K."/>
            <person name="Tucker A."/>
            <person name="Oakley T.H."/>
            <person name="Tokishita S."/>
            <person name="Aerts A."/>
            <person name="Arnold G.J."/>
            <person name="Basu M.K."/>
            <person name="Bauer D.J."/>
            <person name="Caceres C.E."/>
            <person name="Carmel L."/>
            <person name="Casola C."/>
            <person name="Choi J.H."/>
            <person name="Detter J.C."/>
            <person name="Dong Q."/>
            <person name="Dusheyko S."/>
            <person name="Eads B.D."/>
            <person name="Frohlich T."/>
            <person name="Geiler-Samerotte K.A."/>
            <person name="Gerlach D."/>
            <person name="Hatcher P."/>
            <person name="Jogdeo S."/>
            <person name="Krijgsveld J."/>
            <person name="Kriventseva E.V."/>
            <person name="Kultz D."/>
            <person name="Laforsch C."/>
            <person name="Lindquist E."/>
            <person name="Lopez J."/>
            <person name="Manak J.R."/>
            <person name="Muller J."/>
            <person name="Pangilinan J."/>
            <person name="Patwardhan R.P."/>
            <person name="Pitluck S."/>
            <person name="Pritham E.J."/>
            <person name="Rechtsteiner A."/>
            <person name="Rho M."/>
            <person name="Rogozin I.B."/>
            <person name="Sakarya O."/>
            <person name="Salamov A."/>
            <person name="Schaack S."/>
            <person name="Shapiro H."/>
            <person name="Shiga Y."/>
            <person name="Skalitzky C."/>
            <person name="Smith Z."/>
            <person name="Souvorov A."/>
            <person name="Sung W."/>
            <person name="Tang Z."/>
            <person name="Tsuchiya D."/>
            <person name="Tu H."/>
            <person name="Vos H."/>
            <person name="Wang M."/>
            <person name="Wolf Y.I."/>
            <person name="Yamagata H."/>
            <person name="Yamada T."/>
            <person name="Ye Y."/>
            <person name="Shaw J.R."/>
            <person name="Andrews J."/>
            <person name="Crease T.J."/>
            <person name="Tang H."/>
            <person name="Lucas S.M."/>
            <person name="Robertson H.M."/>
            <person name="Bork P."/>
            <person name="Koonin E.V."/>
            <person name="Zdobnov E.M."/>
            <person name="Grigoriev I.V."/>
            <person name="Lynch M."/>
            <person name="Boore J.L."/>
        </authorList>
    </citation>
    <scope>NUCLEOTIDE SEQUENCE [LARGE SCALE GENOMIC DNA]</scope>
</reference>
<dbReference type="SMART" id="SM00256">
    <property type="entry name" value="FBOX"/>
    <property type="match status" value="1"/>
</dbReference>
<feature type="domain" description="F-box" evidence="1">
    <location>
        <begin position="309"/>
        <end position="355"/>
    </location>
</feature>
<dbReference type="AlphaFoldDB" id="E9FWH4"/>
<dbReference type="HOGENOM" id="CLU_579044_0_0_1"/>
<dbReference type="Gene3D" id="1.20.1280.50">
    <property type="match status" value="1"/>
</dbReference>
<dbReference type="PROSITE" id="PS50181">
    <property type="entry name" value="FBOX"/>
    <property type="match status" value="1"/>
</dbReference>
<dbReference type="GO" id="GO:0019901">
    <property type="term" value="F:protein kinase binding"/>
    <property type="evidence" value="ECO:0000318"/>
    <property type="project" value="GO_Central"/>
</dbReference>
<gene>
    <name evidence="3" type="ORF">DAPPUDRAFT_299533</name>
    <name evidence="2" type="ORF">DAPPUDRAFT_299536</name>
</gene>
<dbReference type="OrthoDB" id="101791at2759"/>
<dbReference type="Gene3D" id="3.40.1000.30">
    <property type="match status" value="1"/>
</dbReference>
<evidence type="ECO:0000313" key="3">
    <source>
        <dbReference type="EMBL" id="EFX87896.1"/>
    </source>
</evidence>
<evidence type="ECO:0000313" key="2">
    <source>
        <dbReference type="EMBL" id="EFX87894.1"/>
    </source>
</evidence>
<dbReference type="STRING" id="6669.E9FWH4"/>
<dbReference type="OMA" id="EANGECP"/>
<dbReference type="Proteomes" id="UP000000305">
    <property type="component" value="Unassembled WGS sequence"/>
</dbReference>
<keyword evidence="4" id="KW-1185">Reference proteome</keyword>
<dbReference type="InterPro" id="IPR036047">
    <property type="entry name" value="F-box-like_dom_sf"/>
</dbReference>
<dbReference type="eggNOG" id="ENOG502QTNJ">
    <property type="taxonomic scope" value="Eukaryota"/>
</dbReference>
<dbReference type="InterPro" id="IPR021625">
    <property type="entry name" value="PI31_Prot_N"/>
</dbReference>
<organism evidence="2 4">
    <name type="scientific">Daphnia pulex</name>
    <name type="common">Water flea</name>
    <dbReference type="NCBI Taxonomy" id="6669"/>
    <lineage>
        <taxon>Eukaryota</taxon>
        <taxon>Metazoa</taxon>
        <taxon>Ecdysozoa</taxon>
        <taxon>Arthropoda</taxon>
        <taxon>Crustacea</taxon>
        <taxon>Branchiopoda</taxon>
        <taxon>Diplostraca</taxon>
        <taxon>Cladocera</taxon>
        <taxon>Anomopoda</taxon>
        <taxon>Daphniidae</taxon>
        <taxon>Daphnia</taxon>
    </lineage>
</organism>
<dbReference type="SUPFAM" id="SSF81383">
    <property type="entry name" value="F-box domain"/>
    <property type="match status" value="1"/>
</dbReference>
<dbReference type="InterPro" id="IPR001810">
    <property type="entry name" value="F-box_dom"/>
</dbReference>
<dbReference type="PANTHER" id="PTHR15537">
    <property type="entry name" value="F-BOX ONLY PROTEIN 7"/>
    <property type="match status" value="1"/>
</dbReference>
<dbReference type="KEGG" id="dpx:DAPPUDRAFT_299533"/>
<accession>E9FWH4</accession>
<dbReference type="GO" id="GO:1903599">
    <property type="term" value="P:positive regulation of autophagy of mitochondrion"/>
    <property type="evidence" value="ECO:0000318"/>
    <property type="project" value="GO_Central"/>
</dbReference>
<sequence>MSGKMKLRLKGEAFTKQVITEFDTNCVTVSELKIRVQEILQLSDEEFVGSIQLSMNGKQALLAEDTELLSDLGFVSGDAIFILGTSGTRAAKSLKLHHDSTLENEQTNPDKPTVLYSLHQQEEASLNATVTMTQNKGNNTEDLDDKCGAIEKHHAPLSDTPDQLIPESFTALIASNSPNLLFESNLEKLACLLHILMIETGFEPQTSESCSDPFCTLPDSWKVTNETLRLNYKTRSQSSSTIVLSSMGPLVIVLGIGSAGKNMSLKLKPKDFMPPVGGKQLRQVSIDFKNEIAFPLYVHTEREANGECPAHLSNMPPEILSNILQRLDLKSVCRMAITSRLFQQLASEPRLWKRLFMKDLGKKFSTRPAQNTLHWKQLYKDEYLLEKKQQEVSRAIRAYPTMPRLPQSFFPSPRVYPDGLGGHDFPGIVGGYSDLYPDLRGFGPPGRRLPFHDGGGAGFPRPFNRFRGFPPI</sequence>
<evidence type="ECO:0000313" key="4">
    <source>
        <dbReference type="Proteomes" id="UP000000305"/>
    </source>
</evidence>